<dbReference type="AlphaFoldDB" id="A0A0F7BYL2"/>
<accession>A0A0F7BYL2</accession>
<sequence length="398" mass="44940">MNTPKNKTMSVQHRFLSIASVITLFFVPISPVLAIDTKTTGKKATSTQGEITQQADINRQVKSVIEKLTLAFPEIKEYKNQKIELTKRWSKLINVVLSKNGAGNTPIVQVQLDRQTGELLYFGFFERTEYPKGTSVYTSLKGSEKQITDETAKQQAALLLEKLYGEKAKNSLPISIWREANKKKQEEGKLIPAKTLPPVVNFRISLPNKKNLATYVSVHFGENGRIESLNAATKPILFDKWYAANLENRDMPNDELTKPAQAMFDRMHVLYPELRDYHVKEISLSAYNTFYDIYFKRSKTDKKEEVRMQIDEETGKLVYMQIEKRPSGKGASPKLAKQKAFDFLQRVQGGKETSYTVGNIITPGRNGVTLVILDGSAPEKEHYALEVGADGKIYGFDG</sequence>
<evidence type="ECO:0000313" key="1">
    <source>
        <dbReference type="EMBL" id="AKF92332.1"/>
    </source>
</evidence>
<name>A0A0F7BYL2_BRELA</name>
<dbReference type="EMBL" id="CP011074">
    <property type="protein sequence ID" value="AKF92332.1"/>
    <property type="molecule type" value="Genomic_DNA"/>
</dbReference>
<organism evidence="1">
    <name type="scientific">Brevibacillus laterosporus</name>
    <name type="common">Bacillus laterosporus</name>
    <dbReference type="NCBI Taxonomy" id="1465"/>
    <lineage>
        <taxon>Bacteria</taxon>
        <taxon>Bacillati</taxon>
        <taxon>Bacillota</taxon>
        <taxon>Bacilli</taxon>
        <taxon>Bacillales</taxon>
        <taxon>Paenibacillaceae</taxon>
        <taxon>Brevibacillus</taxon>
    </lineage>
</organism>
<reference evidence="1" key="1">
    <citation type="submission" date="2015-03" db="EMBL/GenBank/DDBJ databases">
        <title>MIGS Cultured Bacterial/Archaeal sample from Brevibacillus laterosporus.</title>
        <authorList>
            <person name="Zeng D."/>
            <person name="Zhu L."/>
            <person name="Dong G."/>
            <person name="Ye W."/>
            <person name="Ren D."/>
            <person name="Wu L."/>
            <person name="Xu J."/>
            <person name="Li G."/>
            <person name="Guo L."/>
        </authorList>
    </citation>
    <scope>NUCLEOTIDE SEQUENCE</scope>
    <source>
        <strain evidence="1">B9</strain>
    </source>
</reference>
<gene>
    <name evidence="1" type="ORF">EX87_00580</name>
</gene>
<dbReference type="RefSeq" id="WP_031410842.1">
    <property type="nucleotide sequence ID" value="NZ_CP011074.1"/>
</dbReference>
<proteinExistence type="predicted"/>
<protein>
    <submittedName>
        <fullName evidence="1">Uncharacterized protein</fullName>
    </submittedName>
</protein>